<keyword evidence="5" id="KW-1185">Reference proteome</keyword>
<dbReference type="Proteomes" id="UP000663828">
    <property type="component" value="Unassembled WGS sequence"/>
</dbReference>
<evidence type="ECO:0000256" key="2">
    <source>
        <dbReference type="SAM" id="MobiDB-lite"/>
    </source>
</evidence>
<evidence type="ECO:0000313" key="3">
    <source>
        <dbReference type="EMBL" id="CAF0934746.1"/>
    </source>
</evidence>
<dbReference type="Proteomes" id="UP000663852">
    <property type="component" value="Unassembled WGS sequence"/>
</dbReference>
<evidence type="ECO:0000256" key="1">
    <source>
        <dbReference type="SAM" id="Coils"/>
    </source>
</evidence>
<comment type="caution">
    <text evidence="3">The sequence shown here is derived from an EMBL/GenBank/DDBJ whole genome shotgun (WGS) entry which is preliminary data.</text>
</comment>
<name>A0A814BX81_ADIRI</name>
<keyword evidence="1" id="KW-0175">Coiled coil</keyword>
<gene>
    <name evidence="3" type="ORF">EDS130_LOCUS11491</name>
    <name evidence="4" type="ORF">XAT740_LOCUS47460</name>
</gene>
<reference evidence="3" key="1">
    <citation type="submission" date="2021-02" db="EMBL/GenBank/DDBJ databases">
        <authorList>
            <person name="Nowell W R."/>
        </authorList>
    </citation>
    <scope>NUCLEOTIDE SEQUENCE</scope>
</reference>
<feature type="region of interest" description="Disordered" evidence="2">
    <location>
        <begin position="408"/>
        <end position="430"/>
    </location>
</feature>
<feature type="coiled-coil region" evidence="1">
    <location>
        <begin position="213"/>
        <end position="240"/>
    </location>
</feature>
<protein>
    <submittedName>
        <fullName evidence="3">Uncharacterized protein</fullName>
    </submittedName>
</protein>
<evidence type="ECO:0000313" key="6">
    <source>
        <dbReference type="Proteomes" id="UP000663852"/>
    </source>
</evidence>
<dbReference type="OrthoDB" id="10004432at2759"/>
<organism evidence="3 6">
    <name type="scientific">Adineta ricciae</name>
    <name type="common">Rotifer</name>
    <dbReference type="NCBI Taxonomy" id="249248"/>
    <lineage>
        <taxon>Eukaryota</taxon>
        <taxon>Metazoa</taxon>
        <taxon>Spiralia</taxon>
        <taxon>Gnathifera</taxon>
        <taxon>Rotifera</taxon>
        <taxon>Eurotatoria</taxon>
        <taxon>Bdelloidea</taxon>
        <taxon>Adinetida</taxon>
        <taxon>Adinetidae</taxon>
        <taxon>Adineta</taxon>
    </lineage>
</organism>
<proteinExistence type="predicted"/>
<feature type="compositionally biased region" description="Basic residues" evidence="2">
    <location>
        <begin position="417"/>
        <end position="428"/>
    </location>
</feature>
<accession>A0A814BX81</accession>
<evidence type="ECO:0000313" key="4">
    <source>
        <dbReference type="EMBL" id="CAF1599000.1"/>
    </source>
</evidence>
<evidence type="ECO:0000313" key="5">
    <source>
        <dbReference type="Proteomes" id="UP000663828"/>
    </source>
</evidence>
<dbReference type="AlphaFoldDB" id="A0A814BX81"/>
<sequence>MNERRSCPLHQQKFEDKFRILEDELKRKGELTNMFRNEIIPSTSTMEQSVSHNPSQRSTMITNSNWTILTKDREIAKLKALVFQKDNELIELTTLNKNALIQMEARMERERKIWNEHKELFLAGERAKFEEEKTRFLKDVQDQLKLEQERCQRLEQKLYTVQMQSSEAQLMLKESAREHINSVYNMKEQCRKEFLDEISRLRNQFQLDRDKEYTRLQERIHELETTVDQLSKENMEISTRSRELMLTLEVSEKTCVRSLYDCIKKLLMVMESPSHTYTSIPTVTSFTYDRESLIERLPTRNVLKFLQNKIDDVRKYLDEQKTSEKPKLLIDRADDNTKPVQHQKNDELSSDAYCLSIARTCPIAEDHHSSHPFQFSQQQNDTIDNLVQKLENHIACELDRLTKQRLALNSSNDRKNSMKSHSSKAPKKIKSDSICLDTTGEFQYDESLYQPSKLSSHLEIPNHPFYSSMYLDKNPITD</sequence>
<dbReference type="EMBL" id="CAJNOR010006583">
    <property type="protein sequence ID" value="CAF1599000.1"/>
    <property type="molecule type" value="Genomic_DNA"/>
</dbReference>
<dbReference type="EMBL" id="CAJNOJ010000042">
    <property type="protein sequence ID" value="CAF0934746.1"/>
    <property type="molecule type" value="Genomic_DNA"/>
</dbReference>